<comment type="caution">
    <text evidence="17">The sequence shown here is derived from an EMBL/GenBank/DDBJ whole genome shotgun (WGS) entry which is preliminary data.</text>
</comment>
<dbReference type="AlphaFoldDB" id="A0A1F4UKP7"/>
<evidence type="ECO:0000256" key="16">
    <source>
        <dbReference type="SAM" id="Phobius"/>
    </source>
</evidence>
<evidence type="ECO:0000256" key="3">
    <source>
        <dbReference type="ARBA" id="ARBA00022679"/>
    </source>
</evidence>
<evidence type="ECO:0000256" key="4">
    <source>
        <dbReference type="ARBA" id="ARBA00022692"/>
    </source>
</evidence>
<dbReference type="EMBL" id="MEUV01000027">
    <property type="protein sequence ID" value="OGC45558.1"/>
    <property type="molecule type" value="Genomic_DNA"/>
</dbReference>
<dbReference type="GO" id="GO:0008360">
    <property type="term" value="P:regulation of cell shape"/>
    <property type="evidence" value="ECO:0007669"/>
    <property type="project" value="UniProtKB-KW"/>
</dbReference>
<keyword evidence="6" id="KW-0573">Peptidoglycan synthesis</keyword>
<evidence type="ECO:0000313" key="18">
    <source>
        <dbReference type="Proteomes" id="UP000178615"/>
    </source>
</evidence>
<dbReference type="EC" id="2.4.99.28" evidence="14"/>
<keyword evidence="2" id="KW-0328">Glycosyltransferase</keyword>
<keyword evidence="4 16" id="KW-0812">Transmembrane</keyword>
<evidence type="ECO:0000256" key="12">
    <source>
        <dbReference type="ARBA" id="ARBA00041185"/>
    </source>
</evidence>
<organism evidence="17 18">
    <name type="scientific">candidate division WWE3 bacterium RBG_19FT_COMBO_34_6</name>
    <dbReference type="NCBI Taxonomy" id="1802612"/>
    <lineage>
        <taxon>Bacteria</taxon>
        <taxon>Katanobacteria</taxon>
    </lineage>
</organism>
<dbReference type="PANTHER" id="PTHR30474">
    <property type="entry name" value="CELL CYCLE PROTEIN"/>
    <property type="match status" value="1"/>
</dbReference>
<feature type="transmembrane region" description="Helical" evidence="16">
    <location>
        <begin position="56"/>
        <end position="76"/>
    </location>
</feature>
<dbReference type="PANTHER" id="PTHR30474:SF2">
    <property type="entry name" value="PEPTIDOGLYCAN GLYCOSYLTRANSFERASE FTSW-RELATED"/>
    <property type="match status" value="1"/>
</dbReference>
<dbReference type="Proteomes" id="UP000178615">
    <property type="component" value="Unassembled WGS sequence"/>
</dbReference>
<comment type="catalytic activity">
    <reaction evidence="15">
        <text>[GlcNAc-(1-&gt;4)-Mur2Ac(oyl-L-Ala-gamma-D-Glu-L-Lys-D-Ala-D-Ala)](n)-di-trans,octa-cis-undecaprenyl diphosphate + beta-D-GlcNAc-(1-&gt;4)-Mur2Ac(oyl-L-Ala-gamma-D-Glu-L-Lys-D-Ala-D-Ala)-di-trans,octa-cis-undecaprenyl diphosphate = [GlcNAc-(1-&gt;4)-Mur2Ac(oyl-L-Ala-gamma-D-Glu-L-Lys-D-Ala-D-Ala)](n+1)-di-trans,octa-cis-undecaprenyl diphosphate + di-trans,octa-cis-undecaprenyl diphosphate + H(+)</text>
        <dbReference type="Rhea" id="RHEA:23708"/>
        <dbReference type="Rhea" id="RHEA-COMP:9602"/>
        <dbReference type="Rhea" id="RHEA-COMP:9603"/>
        <dbReference type="ChEBI" id="CHEBI:15378"/>
        <dbReference type="ChEBI" id="CHEBI:58405"/>
        <dbReference type="ChEBI" id="CHEBI:60033"/>
        <dbReference type="ChEBI" id="CHEBI:78435"/>
        <dbReference type="EC" id="2.4.99.28"/>
    </reaction>
</comment>
<comment type="similarity">
    <text evidence="11">Belongs to the SEDS family. FtsW subfamily.</text>
</comment>
<accession>A0A1F4UKP7</accession>
<feature type="transmembrane region" description="Helical" evidence="16">
    <location>
        <begin position="97"/>
        <end position="116"/>
    </location>
</feature>
<keyword evidence="3" id="KW-0808">Transferase</keyword>
<gene>
    <name evidence="17" type="ORF">A2V49_00955</name>
</gene>
<evidence type="ECO:0000313" key="17">
    <source>
        <dbReference type="EMBL" id="OGC45558.1"/>
    </source>
</evidence>
<feature type="transmembrane region" description="Helical" evidence="16">
    <location>
        <begin position="122"/>
        <end position="143"/>
    </location>
</feature>
<dbReference type="InterPro" id="IPR001182">
    <property type="entry name" value="FtsW/RodA"/>
</dbReference>
<dbReference type="GO" id="GO:0015648">
    <property type="term" value="F:lipid-linked peptidoglycan transporter activity"/>
    <property type="evidence" value="ECO:0007669"/>
    <property type="project" value="TreeGrafter"/>
</dbReference>
<dbReference type="Pfam" id="PF01098">
    <property type="entry name" value="FTSW_RODA_SPOVE"/>
    <property type="match status" value="1"/>
</dbReference>
<dbReference type="GO" id="GO:0009252">
    <property type="term" value="P:peptidoglycan biosynthetic process"/>
    <property type="evidence" value="ECO:0007669"/>
    <property type="project" value="UniProtKB-KW"/>
</dbReference>
<sequence>MIKGKEQEAGYHIKQVLIALGTGGVFGIGFGQSRQKFQYLPEISSDSIFAIIGEEFGFIGTTLIVTAFGYLIYLGLQIAKEAPDSYGKMLAVGITSWIGLQFFINIAAMVGLIPLTGIPIPLISYGGSSMLFSLSALGILYNIHKQSN</sequence>
<evidence type="ECO:0000256" key="1">
    <source>
        <dbReference type="ARBA" id="ARBA00004141"/>
    </source>
</evidence>
<feature type="transmembrane region" description="Helical" evidence="16">
    <location>
        <begin position="12"/>
        <end position="31"/>
    </location>
</feature>
<evidence type="ECO:0000256" key="11">
    <source>
        <dbReference type="ARBA" id="ARBA00038053"/>
    </source>
</evidence>
<dbReference type="InterPro" id="IPR018365">
    <property type="entry name" value="Cell_cycle_FtsW-rel_CS"/>
</dbReference>
<evidence type="ECO:0000256" key="6">
    <source>
        <dbReference type="ARBA" id="ARBA00022984"/>
    </source>
</evidence>
<proteinExistence type="inferred from homology"/>
<dbReference type="GO" id="GO:0008955">
    <property type="term" value="F:peptidoglycan glycosyltransferase activity"/>
    <property type="evidence" value="ECO:0007669"/>
    <property type="project" value="UniProtKB-EC"/>
</dbReference>
<dbReference type="GO" id="GO:0032153">
    <property type="term" value="C:cell division site"/>
    <property type="evidence" value="ECO:0007669"/>
    <property type="project" value="TreeGrafter"/>
</dbReference>
<keyword evidence="5" id="KW-0133">Cell shape</keyword>
<dbReference type="GO" id="GO:0005886">
    <property type="term" value="C:plasma membrane"/>
    <property type="evidence" value="ECO:0007669"/>
    <property type="project" value="TreeGrafter"/>
</dbReference>
<protein>
    <recommendedName>
        <fullName evidence="12">Probable peptidoglycan glycosyltransferase FtsW</fullName>
        <ecNumber evidence="14">2.4.99.28</ecNumber>
    </recommendedName>
    <alternativeName>
        <fullName evidence="13">Cell division protein FtsW</fullName>
    </alternativeName>
    <alternativeName>
        <fullName evidence="10">Cell wall polymerase</fullName>
    </alternativeName>
    <alternativeName>
        <fullName evidence="9">Peptidoglycan polymerase</fullName>
    </alternativeName>
</protein>
<evidence type="ECO:0000256" key="2">
    <source>
        <dbReference type="ARBA" id="ARBA00022676"/>
    </source>
</evidence>
<evidence type="ECO:0000256" key="14">
    <source>
        <dbReference type="ARBA" id="ARBA00044770"/>
    </source>
</evidence>
<comment type="subcellular location">
    <subcellularLocation>
        <location evidence="1">Membrane</location>
        <topology evidence="1">Multi-pass membrane protein</topology>
    </subcellularLocation>
</comment>
<evidence type="ECO:0000256" key="8">
    <source>
        <dbReference type="ARBA" id="ARBA00023136"/>
    </source>
</evidence>
<reference evidence="17 18" key="1">
    <citation type="journal article" date="2016" name="Nat. Commun.">
        <title>Thousands of microbial genomes shed light on interconnected biogeochemical processes in an aquifer system.</title>
        <authorList>
            <person name="Anantharaman K."/>
            <person name="Brown C.T."/>
            <person name="Hug L.A."/>
            <person name="Sharon I."/>
            <person name="Castelle C.J."/>
            <person name="Probst A.J."/>
            <person name="Thomas B.C."/>
            <person name="Singh A."/>
            <person name="Wilkins M.J."/>
            <person name="Karaoz U."/>
            <person name="Brodie E.L."/>
            <person name="Williams K.H."/>
            <person name="Hubbard S.S."/>
            <person name="Banfield J.F."/>
        </authorList>
    </citation>
    <scope>NUCLEOTIDE SEQUENCE [LARGE SCALE GENOMIC DNA]</scope>
</reference>
<name>A0A1F4UKP7_UNCKA</name>
<evidence type="ECO:0000256" key="7">
    <source>
        <dbReference type="ARBA" id="ARBA00022989"/>
    </source>
</evidence>
<keyword evidence="7 16" id="KW-1133">Transmembrane helix</keyword>
<dbReference type="GO" id="GO:0051301">
    <property type="term" value="P:cell division"/>
    <property type="evidence" value="ECO:0007669"/>
    <property type="project" value="InterPro"/>
</dbReference>
<evidence type="ECO:0000256" key="10">
    <source>
        <dbReference type="ARBA" id="ARBA00033270"/>
    </source>
</evidence>
<evidence type="ECO:0000256" key="13">
    <source>
        <dbReference type="ARBA" id="ARBA00041418"/>
    </source>
</evidence>
<evidence type="ECO:0000256" key="9">
    <source>
        <dbReference type="ARBA" id="ARBA00032370"/>
    </source>
</evidence>
<evidence type="ECO:0000256" key="15">
    <source>
        <dbReference type="ARBA" id="ARBA00049902"/>
    </source>
</evidence>
<keyword evidence="8 16" id="KW-0472">Membrane</keyword>
<evidence type="ECO:0000256" key="5">
    <source>
        <dbReference type="ARBA" id="ARBA00022960"/>
    </source>
</evidence>
<dbReference type="PROSITE" id="PS00428">
    <property type="entry name" value="FTSW_RODA_SPOVE"/>
    <property type="match status" value="1"/>
</dbReference>